<feature type="compositionally biased region" description="Pro residues" evidence="1">
    <location>
        <begin position="266"/>
        <end position="275"/>
    </location>
</feature>
<feature type="region of interest" description="Disordered" evidence="1">
    <location>
        <begin position="1"/>
        <end position="70"/>
    </location>
</feature>
<sequence length="476" mass="50995">MPGRAAISRGGPSAPGPAIAAGSGRQRLPGPARSRTGFPRPGPAGRPPPDRGDRPPPGQNGEVSTNRRAPGVAAALTITRMTDGVVGAIRGLFRGRGRAEETDRADRAEADLARVDAEITAFGEALAAHPFVPDHDVHEPALLDDYRRALDAYERAKRDFVGDRDLRDAADVLRALDAGRHALACLDAALDGRPRPHRLPLCFFDPRHGRAAEEVRWAPAGGTVRTVAVCAADAVRLMEGRAPIESGLREPERPAAPAPRSRTSTPPVPRTPPAPEAYEAWPAHTGERQRREGRGGAEILLHRTGANEPAVLVVHLERPEGSWVELDGPPGEGRPRQPLTHASVLTRAVVPVPADGQPGIRLRMHTGKRWRAWLHPVDALPSLDPLFLDDGLSSAGSYVLRHPGGRERFRVTQHSGSAFALHLLRPDFRPGEALCEGEGAFTRTVVTPRKPGLLYVRSRGTWTLTPAGGPGKRAAG</sequence>
<reference evidence="2" key="2">
    <citation type="submission" date="2020-09" db="EMBL/GenBank/DDBJ databases">
        <authorList>
            <person name="Sun Q."/>
            <person name="Ohkuma M."/>
        </authorList>
    </citation>
    <scope>NUCLEOTIDE SEQUENCE</scope>
    <source>
        <strain evidence="2">JCM 4122</strain>
    </source>
</reference>
<proteinExistence type="predicted"/>
<evidence type="ECO:0000256" key="1">
    <source>
        <dbReference type="SAM" id="MobiDB-lite"/>
    </source>
</evidence>
<dbReference type="AlphaFoldDB" id="A0A919BBJ2"/>
<evidence type="ECO:0000313" key="2">
    <source>
        <dbReference type="EMBL" id="GHF80859.1"/>
    </source>
</evidence>
<keyword evidence="3" id="KW-1185">Reference proteome</keyword>
<feature type="compositionally biased region" description="Low complexity" evidence="1">
    <location>
        <begin position="1"/>
        <end position="25"/>
    </location>
</feature>
<evidence type="ECO:0000313" key="3">
    <source>
        <dbReference type="Proteomes" id="UP000632849"/>
    </source>
</evidence>
<feature type="region of interest" description="Disordered" evidence="1">
    <location>
        <begin position="243"/>
        <end position="291"/>
    </location>
</feature>
<protein>
    <submittedName>
        <fullName evidence="2">Uncharacterized protein</fullName>
    </submittedName>
</protein>
<gene>
    <name evidence="2" type="ORF">GCM10017667_05600</name>
</gene>
<organism evidence="2 3">
    <name type="scientific">Streptomyces filamentosus</name>
    <name type="common">Streptomyces roseosporus</name>
    <dbReference type="NCBI Taxonomy" id="67294"/>
    <lineage>
        <taxon>Bacteria</taxon>
        <taxon>Bacillati</taxon>
        <taxon>Actinomycetota</taxon>
        <taxon>Actinomycetes</taxon>
        <taxon>Kitasatosporales</taxon>
        <taxon>Streptomycetaceae</taxon>
        <taxon>Streptomyces</taxon>
    </lineage>
</organism>
<accession>A0A919BBJ2</accession>
<reference evidence="2" key="1">
    <citation type="journal article" date="2014" name="Int. J. Syst. Evol. Microbiol.">
        <title>Complete genome sequence of Corynebacterium casei LMG S-19264T (=DSM 44701T), isolated from a smear-ripened cheese.</title>
        <authorList>
            <consortium name="US DOE Joint Genome Institute (JGI-PGF)"/>
            <person name="Walter F."/>
            <person name="Albersmeier A."/>
            <person name="Kalinowski J."/>
            <person name="Ruckert C."/>
        </authorList>
    </citation>
    <scope>NUCLEOTIDE SEQUENCE</scope>
    <source>
        <strain evidence="2">JCM 4122</strain>
    </source>
</reference>
<name>A0A919BBJ2_STRFL</name>
<dbReference type="EMBL" id="BNBE01000001">
    <property type="protein sequence ID" value="GHF80859.1"/>
    <property type="molecule type" value="Genomic_DNA"/>
</dbReference>
<comment type="caution">
    <text evidence="2">The sequence shown here is derived from an EMBL/GenBank/DDBJ whole genome shotgun (WGS) entry which is preliminary data.</text>
</comment>
<dbReference type="Proteomes" id="UP000632849">
    <property type="component" value="Unassembled WGS sequence"/>
</dbReference>